<dbReference type="InterPro" id="IPR044210">
    <property type="entry name" value="Tfc3-like"/>
</dbReference>
<evidence type="ECO:0000256" key="4">
    <source>
        <dbReference type="ARBA" id="ARBA00023163"/>
    </source>
</evidence>
<dbReference type="EMBL" id="JAACXV010000035">
    <property type="protein sequence ID" value="KAF7286166.1"/>
    <property type="molecule type" value="Genomic_DNA"/>
</dbReference>
<dbReference type="AlphaFoldDB" id="A0A834MK60"/>
<organism evidence="7 8">
    <name type="scientific">Rhynchophorus ferrugineus</name>
    <name type="common">Red palm weevil</name>
    <name type="synonym">Curculio ferrugineus</name>
    <dbReference type="NCBI Taxonomy" id="354439"/>
    <lineage>
        <taxon>Eukaryota</taxon>
        <taxon>Metazoa</taxon>
        <taxon>Ecdysozoa</taxon>
        <taxon>Arthropoda</taxon>
        <taxon>Hexapoda</taxon>
        <taxon>Insecta</taxon>
        <taxon>Pterygota</taxon>
        <taxon>Neoptera</taxon>
        <taxon>Endopterygota</taxon>
        <taxon>Coleoptera</taxon>
        <taxon>Polyphaga</taxon>
        <taxon>Cucujiformia</taxon>
        <taxon>Curculionidae</taxon>
        <taxon>Dryophthorinae</taxon>
        <taxon>Rhynchophorus</taxon>
    </lineage>
</organism>
<comment type="subcellular location">
    <subcellularLocation>
        <location evidence="1">Nucleus</location>
    </subcellularLocation>
</comment>
<gene>
    <name evidence="7" type="ORF">GWI33_007128</name>
</gene>
<evidence type="ECO:0000256" key="3">
    <source>
        <dbReference type="ARBA" id="ARBA00023125"/>
    </source>
</evidence>
<evidence type="ECO:0000259" key="6">
    <source>
        <dbReference type="Pfam" id="PF04182"/>
    </source>
</evidence>
<evidence type="ECO:0000313" key="7">
    <source>
        <dbReference type="EMBL" id="KAF7286166.1"/>
    </source>
</evidence>
<sequence length="593" mass="69271">MGKYIETKYSNVQNRVIKPAKKKRKVHPISEKISNLNNEEKNVKPIEEDIYQFRYRVKENTAHNIFYLSLLEKDDDLFCTDILKARYDQYTKYNFLFSIFDEIALEGLDGITIEGFWKRMNVALKGPTGLENIDELIWKCICLNKNICFFEIPEARENLNIYNTHANEVSGLDMISKKKSEIYKIECAPKGNIWGSCTTLQSRVDISNIVRNMSLAEAYNAYQNKLVIVANQTLRTNVLYHESADINYDIMPIEYCILEKIARSRTLGEITLGVAAIGIDFNMNSKSVHHYGKRLSKQNLITKQFFSHKTSLDQIKIGSVLHLRRFYVKNKSNLLLITETIIDYLKKCPKYRSDYTTFKKKFRNLIPLKYFKNSEVLKYMSPCNPILYREMYPNAIASQYMNKVMTKERIIRTIQLKNPYINVIANWSDTTYADSSEDEDENEDSGYLIGKGRSINMEFSKELYLMIRSKGLQGSSMREINDTFDVDFGTIRTCTKKLVKAGVVNIKRCDEGKQRHDQYIAKYFRTNEITSVKPYDRPQNISTVEKMKQRQKTKIKTLNKDQVYMQEQFEAECNLSIDKPSYLPYKQNGRICN</sequence>
<dbReference type="GO" id="GO:0005634">
    <property type="term" value="C:nucleus"/>
    <property type="evidence" value="ECO:0007669"/>
    <property type="project" value="UniProtKB-SubCell"/>
</dbReference>
<dbReference type="PANTHER" id="PTHR15180:SF1">
    <property type="entry name" value="GENERAL TRANSCRIPTION FACTOR 3C POLYPEPTIDE 1"/>
    <property type="match status" value="1"/>
</dbReference>
<dbReference type="InterPro" id="IPR007309">
    <property type="entry name" value="TFIIIC_Bblock-bd"/>
</dbReference>
<evidence type="ECO:0000256" key="1">
    <source>
        <dbReference type="ARBA" id="ARBA00004123"/>
    </source>
</evidence>
<keyword evidence="3" id="KW-0238">DNA-binding</keyword>
<evidence type="ECO:0000256" key="2">
    <source>
        <dbReference type="ARBA" id="ARBA00022553"/>
    </source>
</evidence>
<evidence type="ECO:0000313" key="8">
    <source>
        <dbReference type="Proteomes" id="UP000625711"/>
    </source>
</evidence>
<evidence type="ECO:0000256" key="5">
    <source>
        <dbReference type="ARBA" id="ARBA00023242"/>
    </source>
</evidence>
<accession>A0A834MK60</accession>
<dbReference type="GO" id="GO:0006384">
    <property type="term" value="P:transcription initiation at RNA polymerase III promoter"/>
    <property type="evidence" value="ECO:0007669"/>
    <property type="project" value="InterPro"/>
</dbReference>
<reference evidence="7" key="1">
    <citation type="submission" date="2020-08" db="EMBL/GenBank/DDBJ databases">
        <title>Genome sequencing and assembly of the red palm weevil Rhynchophorus ferrugineus.</title>
        <authorList>
            <person name="Dias G.B."/>
            <person name="Bergman C.M."/>
            <person name="Manee M."/>
        </authorList>
    </citation>
    <scope>NUCLEOTIDE SEQUENCE</scope>
    <source>
        <strain evidence="7">AA-2017</strain>
        <tissue evidence="7">Whole larva</tissue>
    </source>
</reference>
<dbReference type="GO" id="GO:0000127">
    <property type="term" value="C:transcription factor TFIIIC complex"/>
    <property type="evidence" value="ECO:0007669"/>
    <property type="project" value="InterPro"/>
</dbReference>
<comment type="caution">
    <text evidence="7">The sequence shown here is derived from an EMBL/GenBank/DDBJ whole genome shotgun (WGS) entry which is preliminary data.</text>
</comment>
<keyword evidence="8" id="KW-1185">Reference proteome</keyword>
<keyword evidence="2" id="KW-0597">Phosphoprotein</keyword>
<proteinExistence type="predicted"/>
<dbReference type="PANTHER" id="PTHR15180">
    <property type="entry name" value="GENERAL TRANSCRIPTION FACTOR 3C POLYPEPTIDE 1"/>
    <property type="match status" value="1"/>
</dbReference>
<name>A0A834MK60_RHYFE</name>
<dbReference type="GO" id="GO:0042791">
    <property type="term" value="P:5S class rRNA transcription by RNA polymerase III"/>
    <property type="evidence" value="ECO:0007669"/>
    <property type="project" value="TreeGrafter"/>
</dbReference>
<dbReference type="Proteomes" id="UP000625711">
    <property type="component" value="Unassembled WGS sequence"/>
</dbReference>
<dbReference type="GO" id="GO:0003677">
    <property type="term" value="F:DNA binding"/>
    <property type="evidence" value="ECO:0007669"/>
    <property type="project" value="UniProtKB-KW"/>
</dbReference>
<feature type="domain" description="B-block binding subunit of TFIIIC" evidence="6">
    <location>
        <begin position="252"/>
        <end position="328"/>
    </location>
</feature>
<protein>
    <recommendedName>
        <fullName evidence="6">B-block binding subunit of TFIIIC domain-containing protein</fullName>
    </recommendedName>
</protein>
<keyword evidence="4" id="KW-0804">Transcription</keyword>
<dbReference type="Pfam" id="PF04182">
    <property type="entry name" value="B-block_TFIIIC"/>
    <property type="match status" value="1"/>
</dbReference>
<keyword evidence="5" id="KW-0539">Nucleus</keyword>
<dbReference type="OrthoDB" id="68020at2759"/>